<dbReference type="InterPro" id="IPR047731">
    <property type="entry name" value="Zinc_ribbon_put"/>
</dbReference>
<dbReference type="InterPro" id="IPR045951">
    <property type="entry name" value="DUF6371"/>
</dbReference>
<accession>A0A1G9V0D7</accession>
<keyword evidence="4" id="KW-1185">Reference proteome</keyword>
<evidence type="ECO:0000313" key="4">
    <source>
        <dbReference type="Proteomes" id="UP000199440"/>
    </source>
</evidence>
<feature type="domain" description="DUF6371" evidence="1">
    <location>
        <begin position="91"/>
        <end position="241"/>
    </location>
</feature>
<organism evidence="3 4">
    <name type="scientific">Kriegella aquimaris</name>
    <dbReference type="NCBI Taxonomy" id="192904"/>
    <lineage>
        <taxon>Bacteria</taxon>
        <taxon>Pseudomonadati</taxon>
        <taxon>Bacteroidota</taxon>
        <taxon>Flavobacteriia</taxon>
        <taxon>Flavobacteriales</taxon>
        <taxon>Flavobacteriaceae</taxon>
        <taxon>Kriegella</taxon>
    </lineage>
</organism>
<gene>
    <name evidence="3" type="ORF">SAMN04488514_11254</name>
</gene>
<dbReference type="Proteomes" id="UP000199440">
    <property type="component" value="Unassembled WGS sequence"/>
</dbReference>
<dbReference type="EMBL" id="FNGV01000012">
    <property type="protein sequence ID" value="SDM65540.1"/>
    <property type="molecule type" value="Genomic_DNA"/>
</dbReference>
<feature type="domain" description="Zinc beta-ribbon finger putative" evidence="2">
    <location>
        <begin position="3"/>
        <end position="57"/>
    </location>
</feature>
<proteinExistence type="predicted"/>
<protein>
    <recommendedName>
        <fullName evidence="5">Toprim-like</fullName>
    </recommendedName>
</protein>
<evidence type="ECO:0008006" key="5">
    <source>
        <dbReference type="Google" id="ProtNLM"/>
    </source>
</evidence>
<evidence type="ECO:0000259" key="1">
    <source>
        <dbReference type="Pfam" id="PF19898"/>
    </source>
</evidence>
<dbReference type="STRING" id="192904.SAMN04488514_11254"/>
<dbReference type="Pfam" id="PF19898">
    <property type="entry name" value="DUF6371"/>
    <property type="match status" value="1"/>
</dbReference>
<name>A0A1G9V0D7_9FLAO</name>
<sequence>MQYKYSLDKSSKKFLCPKCNRKSYVRFFDNGSGNYAGYNYGRCDRESKCGYFTSPSSNKPLNDLNFVPTPNKPTFLNESLIGEFGVDYDHNHFISFLLKHFEEEDVIRVIEEYYIGTSNHWNGATIFWQIDNELRIRTGKVMLYDCNSGNRVKKPYSHINWMHKVLRVKDFVLQQCLFGLHLLENDRNKNTVCIVESEKTAIIMSMGFPSYHWMATGSKSNLKKPLLQPLKNHNIILYPDKTEFLKWNDKKELLEKEGFEIECSDLLERKKNIRDGYDLADLILAKECLVT</sequence>
<evidence type="ECO:0000259" key="2">
    <source>
        <dbReference type="Pfam" id="PF21957"/>
    </source>
</evidence>
<dbReference type="AlphaFoldDB" id="A0A1G9V0D7"/>
<evidence type="ECO:0000313" key="3">
    <source>
        <dbReference type="EMBL" id="SDM65540.1"/>
    </source>
</evidence>
<reference evidence="3 4" key="1">
    <citation type="submission" date="2016-10" db="EMBL/GenBank/DDBJ databases">
        <authorList>
            <person name="de Groot N.N."/>
        </authorList>
    </citation>
    <scope>NUCLEOTIDE SEQUENCE [LARGE SCALE GENOMIC DNA]</scope>
    <source>
        <strain evidence="3 4">DSM 19886</strain>
    </source>
</reference>
<dbReference type="NCBIfam" id="NF040506">
    <property type="entry name" value="PG0870_Nterm"/>
    <property type="match status" value="1"/>
</dbReference>
<dbReference type="RefSeq" id="WP_089893345.1">
    <property type="nucleotide sequence ID" value="NZ_FNGV01000012.1"/>
</dbReference>
<dbReference type="Pfam" id="PF21957">
    <property type="entry name" value="Zn_ribbon_16"/>
    <property type="match status" value="1"/>
</dbReference>
<dbReference type="OrthoDB" id="1068350at2"/>